<sequence length="305" mass="32862">MTTRPLVLKAAKLPGEIASALSASLDVLELPEDDGEIAALLQTCGSRVRGLAVRKRQIRAELLDRLPALEIVASYSAGLENVDTEHCRQRGITVTNTSHILAEEVANLTVMHCLAVTRQLVRAHDFVRSEAWTRGQFPLTHSLSGMEVGIIGLGHIGKAIARRLEVMGARVSYYGPRKKPVELPYFDSPEALAEATQMLVASCPLSDATRGLVSREVIAALGSEGYLVNISRGPIVDETALIEALRAERLAGAALDVFENEPHVPEALRMHPSVILTPHIGSGTEETRRQMGLSMVTSLKTALGA</sequence>
<dbReference type="GO" id="GO:0030267">
    <property type="term" value="F:glyoxylate reductase (NADPH) activity"/>
    <property type="evidence" value="ECO:0007669"/>
    <property type="project" value="TreeGrafter"/>
</dbReference>
<name>Q0FPN2_SALBH</name>
<dbReference type="GO" id="GO:0005829">
    <property type="term" value="C:cytosol"/>
    <property type="evidence" value="ECO:0007669"/>
    <property type="project" value="TreeGrafter"/>
</dbReference>
<dbReference type="RefSeq" id="WP_007801532.1">
    <property type="nucleotide sequence ID" value="NZ_DS022277.1"/>
</dbReference>
<dbReference type="SUPFAM" id="SSF52283">
    <property type="entry name" value="Formate/glycerate dehydrogenase catalytic domain-like"/>
    <property type="match status" value="1"/>
</dbReference>
<comment type="similarity">
    <text evidence="4">Belongs to the D-isomer specific 2-hydroxyacid dehydrogenase family.</text>
</comment>
<evidence type="ECO:0000256" key="4">
    <source>
        <dbReference type="RuleBase" id="RU003719"/>
    </source>
</evidence>
<dbReference type="eggNOG" id="COG1052">
    <property type="taxonomic scope" value="Bacteria"/>
</dbReference>
<dbReference type="GO" id="GO:0051287">
    <property type="term" value="F:NAD binding"/>
    <property type="evidence" value="ECO:0007669"/>
    <property type="project" value="InterPro"/>
</dbReference>
<dbReference type="InterPro" id="IPR006139">
    <property type="entry name" value="D-isomer_2_OHA_DH_cat_dom"/>
</dbReference>
<comment type="caution">
    <text evidence="7">The sequence shown here is derived from an EMBL/GenBank/DDBJ whole genome shotgun (WGS) entry which is preliminary data.</text>
</comment>
<dbReference type="InterPro" id="IPR050223">
    <property type="entry name" value="D-isomer_2-hydroxyacid_DH"/>
</dbReference>
<protein>
    <submittedName>
        <fullName evidence="7">Putative dehydrogenase protein</fullName>
    </submittedName>
</protein>
<dbReference type="GO" id="GO:0016618">
    <property type="term" value="F:hydroxypyruvate reductase [NAD(P)H] activity"/>
    <property type="evidence" value="ECO:0007669"/>
    <property type="project" value="TreeGrafter"/>
</dbReference>
<evidence type="ECO:0000313" key="7">
    <source>
        <dbReference type="EMBL" id="EAU46181.1"/>
    </source>
</evidence>
<feature type="domain" description="D-isomer specific 2-hydroxyacid dehydrogenase NAD-binding" evidence="6">
    <location>
        <begin position="110"/>
        <end position="281"/>
    </location>
</feature>
<dbReference type="PANTHER" id="PTHR10996:SF178">
    <property type="entry name" value="2-HYDROXYACID DEHYDROGENASE YGL185C-RELATED"/>
    <property type="match status" value="1"/>
</dbReference>
<dbReference type="Gene3D" id="3.40.50.720">
    <property type="entry name" value="NAD(P)-binding Rossmann-like Domain"/>
    <property type="match status" value="2"/>
</dbReference>
<feature type="domain" description="D-isomer specific 2-hydroxyacid dehydrogenase catalytic" evidence="5">
    <location>
        <begin position="47"/>
        <end position="303"/>
    </location>
</feature>
<accession>Q0FPN2</accession>
<dbReference type="PANTHER" id="PTHR10996">
    <property type="entry name" value="2-HYDROXYACID DEHYDROGENASE-RELATED"/>
    <property type="match status" value="1"/>
</dbReference>
<dbReference type="Proteomes" id="UP000006230">
    <property type="component" value="Unassembled WGS sequence"/>
</dbReference>
<dbReference type="InterPro" id="IPR006140">
    <property type="entry name" value="D-isomer_DH_NAD-bd"/>
</dbReference>
<dbReference type="FunFam" id="3.40.50.720:FF:000213">
    <property type="entry name" value="Putative 2-hydroxyacid dehydrogenase"/>
    <property type="match status" value="1"/>
</dbReference>
<dbReference type="HOGENOM" id="CLU_019796_1_2_5"/>
<evidence type="ECO:0000313" key="8">
    <source>
        <dbReference type="Proteomes" id="UP000006230"/>
    </source>
</evidence>
<dbReference type="EMBL" id="AATQ01000017">
    <property type="protein sequence ID" value="EAU46181.1"/>
    <property type="molecule type" value="Genomic_DNA"/>
</dbReference>
<organism evidence="7 8">
    <name type="scientific">Salipiger bermudensis (strain DSM 26914 / JCM 13377 / KCTC 12554 / HTCC2601)</name>
    <name type="common">Pelagibaca bermudensis</name>
    <dbReference type="NCBI Taxonomy" id="314265"/>
    <lineage>
        <taxon>Bacteria</taxon>
        <taxon>Pseudomonadati</taxon>
        <taxon>Pseudomonadota</taxon>
        <taxon>Alphaproteobacteria</taxon>
        <taxon>Rhodobacterales</taxon>
        <taxon>Roseobacteraceae</taxon>
        <taxon>Salipiger</taxon>
    </lineage>
</organism>
<dbReference type="OrthoDB" id="9793626at2"/>
<dbReference type="Pfam" id="PF00389">
    <property type="entry name" value="2-Hacid_dh"/>
    <property type="match status" value="1"/>
</dbReference>
<keyword evidence="8" id="KW-1185">Reference proteome</keyword>
<evidence type="ECO:0000256" key="1">
    <source>
        <dbReference type="ARBA" id="ARBA00022857"/>
    </source>
</evidence>
<gene>
    <name evidence="7" type="ORF">R2601_01748</name>
</gene>
<keyword evidence="3" id="KW-0520">NAD</keyword>
<reference evidence="7 8" key="1">
    <citation type="journal article" date="2010" name="J. Bacteriol.">
        <title>Genome sequences of Pelagibaca bermudensis HTCC2601T and Maritimibacter alkaliphilus HTCC2654T, the type strains of two marine Roseobacter genera.</title>
        <authorList>
            <person name="Thrash J.C."/>
            <person name="Cho J.C."/>
            <person name="Ferriera S."/>
            <person name="Johnson J."/>
            <person name="Vergin K.L."/>
            <person name="Giovannoni S.J."/>
        </authorList>
    </citation>
    <scope>NUCLEOTIDE SEQUENCE [LARGE SCALE GENOMIC DNA]</scope>
    <source>
        <strain evidence="8">DSM 26914 / JCM 13377 / KCTC 12554 / HTCC2601</strain>
    </source>
</reference>
<keyword evidence="2 4" id="KW-0560">Oxidoreductase</keyword>
<evidence type="ECO:0000259" key="6">
    <source>
        <dbReference type="Pfam" id="PF02826"/>
    </source>
</evidence>
<evidence type="ECO:0000256" key="3">
    <source>
        <dbReference type="ARBA" id="ARBA00023027"/>
    </source>
</evidence>
<dbReference type="InterPro" id="IPR036291">
    <property type="entry name" value="NAD(P)-bd_dom_sf"/>
</dbReference>
<dbReference type="CDD" id="cd12156">
    <property type="entry name" value="HPPR"/>
    <property type="match status" value="1"/>
</dbReference>
<dbReference type="AlphaFoldDB" id="Q0FPN2"/>
<proteinExistence type="inferred from homology"/>
<evidence type="ECO:0000259" key="5">
    <source>
        <dbReference type="Pfam" id="PF00389"/>
    </source>
</evidence>
<dbReference type="Pfam" id="PF02826">
    <property type="entry name" value="2-Hacid_dh_C"/>
    <property type="match status" value="1"/>
</dbReference>
<keyword evidence="1" id="KW-0521">NADP</keyword>
<evidence type="ECO:0000256" key="2">
    <source>
        <dbReference type="ARBA" id="ARBA00023002"/>
    </source>
</evidence>
<dbReference type="STRING" id="314265.R2601_01748"/>
<dbReference type="SUPFAM" id="SSF51735">
    <property type="entry name" value="NAD(P)-binding Rossmann-fold domains"/>
    <property type="match status" value="1"/>
</dbReference>